<reference evidence="1 2" key="1">
    <citation type="journal article" date="2013" name="BMC Genomics">
        <title>Comparative genomics of parasitic silkworm microsporidia reveal an association between genome expansion and host adaptation.</title>
        <authorList>
            <person name="Pan G."/>
            <person name="Xu J."/>
            <person name="Li T."/>
            <person name="Xia Q."/>
            <person name="Liu S.L."/>
            <person name="Zhang G."/>
            <person name="Li S."/>
            <person name="Li C."/>
            <person name="Liu H."/>
            <person name="Yang L."/>
            <person name="Liu T."/>
            <person name="Zhang X."/>
            <person name="Wu Z."/>
            <person name="Fan W."/>
            <person name="Dang X."/>
            <person name="Xiang H."/>
            <person name="Tao M."/>
            <person name="Li Y."/>
            <person name="Hu J."/>
            <person name="Li Z."/>
            <person name="Lin L."/>
            <person name="Luo J."/>
            <person name="Geng L."/>
            <person name="Wang L."/>
            <person name="Long M."/>
            <person name="Wan Y."/>
            <person name="He N."/>
            <person name="Zhang Z."/>
            <person name="Lu C."/>
            <person name="Keeling P.J."/>
            <person name="Wang J."/>
            <person name="Xiang Z."/>
            <person name="Zhou Z."/>
        </authorList>
    </citation>
    <scope>NUCLEOTIDE SEQUENCE [LARGE SCALE GENOMIC DNA]</scope>
    <source>
        <strain evidence="2">CQ1 / CVCC 102059</strain>
    </source>
</reference>
<evidence type="ECO:0000313" key="1">
    <source>
        <dbReference type="EMBL" id="EOB11907.1"/>
    </source>
</evidence>
<protein>
    <submittedName>
        <fullName evidence="1">Uncharacterized protein</fullName>
    </submittedName>
</protein>
<gene>
    <name evidence="1" type="ORF">NBO_650g0001</name>
</gene>
<dbReference type="AlphaFoldDB" id="R0KP15"/>
<dbReference type="EMBL" id="KB909557">
    <property type="protein sequence ID" value="EOB11907.1"/>
    <property type="molecule type" value="Genomic_DNA"/>
</dbReference>
<organism evidence="1 2">
    <name type="scientific">Nosema bombycis (strain CQ1 / CVCC 102059)</name>
    <name type="common">Microsporidian parasite</name>
    <name type="synonym">Pebrine of silkworm</name>
    <dbReference type="NCBI Taxonomy" id="578461"/>
    <lineage>
        <taxon>Eukaryota</taxon>
        <taxon>Fungi</taxon>
        <taxon>Fungi incertae sedis</taxon>
        <taxon>Microsporidia</taxon>
        <taxon>Nosematidae</taxon>
        <taxon>Nosema</taxon>
    </lineage>
</organism>
<dbReference type="VEuPathDB" id="MicrosporidiaDB:NBO_650g0001"/>
<dbReference type="HOGENOM" id="CLU_877423_0_0_1"/>
<dbReference type="Proteomes" id="UP000016927">
    <property type="component" value="Unassembled WGS sequence"/>
</dbReference>
<name>R0KP15_NOSB1</name>
<evidence type="ECO:0000313" key="2">
    <source>
        <dbReference type="Proteomes" id="UP000016927"/>
    </source>
</evidence>
<accession>R0KP15</accession>
<proteinExistence type="predicted"/>
<keyword evidence="2" id="KW-1185">Reference proteome</keyword>
<sequence length="317" mass="36835">MKSLCKIAKTCLSMSITLYYCSRDSVICANSSDNQLNEEGFHAIGTNEDDTNRLVDTTANKNLVTIVPDSNKTDENSSFLSITTLKEDNKIFDSLFEGQNFFVLFNKLKEIIAGFVKILNITHFNENWFGSATYLQTKNFYDEFLKCLKEISSEVYFDHKNWLLNYNNHLSVTMNNISDVIESKFELENEIHEKYLKNITDSHLNKKLQNLTERFDDLIEFYIYSFDVKVELTNSLFKLLYLLDNVIEVVIRNPIDENINSLEKFSYVKKKLFDVFSMFDGTLPDSFFELFRLAKISELKANQSLSATNCRSVRLYG</sequence>